<feature type="domain" description="Ig-like" evidence="4">
    <location>
        <begin position="33"/>
        <end position="124"/>
    </location>
</feature>
<dbReference type="Proteomes" id="UP001274896">
    <property type="component" value="Unassembled WGS sequence"/>
</dbReference>
<protein>
    <recommendedName>
        <fullName evidence="4">Ig-like domain-containing protein</fullName>
    </recommendedName>
</protein>
<keyword evidence="6" id="KW-1185">Reference proteome</keyword>
<dbReference type="AlphaFoldDB" id="A0AAE0QKG0"/>
<feature type="non-terminal residue" evidence="5">
    <location>
        <position position="190"/>
    </location>
</feature>
<dbReference type="InterPro" id="IPR036179">
    <property type="entry name" value="Ig-like_dom_sf"/>
</dbReference>
<dbReference type="InterPro" id="IPR013783">
    <property type="entry name" value="Ig-like_fold"/>
</dbReference>
<comment type="caution">
    <text evidence="5">The sequence shown here is derived from an EMBL/GenBank/DDBJ whole genome shotgun (WGS) entry which is preliminary data.</text>
</comment>
<gene>
    <name evidence="5" type="ORF">QTP70_001828</name>
</gene>
<name>A0AAE0QKG0_9TELE</name>
<keyword evidence="3" id="KW-0472">Membrane</keyword>
<dbReference type="Gene3D" id="2.60.40.10">
    <property type="entry name" value="Immunoglobulins"/>
    <property type="match status" value="1"/>
</dbReference>
<dbReference type="InterPro" id="IPR003597">
    <property type="entry name" value="Ig_C1-set"/>
</dbReference>
<organism evidence="5 6">
    <name type="scientific">Hemibagrus guttatus</name>
    <dbReference type="NCBI Taxonomy" id="175788"/>
    <lineage>
        <taxon>Eukaryota</taxon>
        <taxon>Metazoa</taxon>
        <taxon>Chordata</taxon>
        <taxon>Craniata</taxon>
        <taxon>Vertebrata</taxon>
        <taxon>Euteleostomi</taxon>
        <taxon>Actinopterygii</taxon>
        <taxon>Neopterygii</taxon>
        <taxon>Teleostei</taxon>
        <taxon>Ostariophysi</taxon>
        <taxon>Siluriformes</taxon>
        <taxon>Bagridae</taxon>
        <taxon>Hemibagrus</taxon>
    </lineage>
</organism>
<evidence type="ECO:0000313" key="6">
    <source>
        <dbReference type="Proteomes" id="UP001274896"/>
    </source>
</evidence>
<dbReference type="PROSITE" id="PS50835">
    <property type="entry name" value="IG_LIKE"/>
    <property type="match status" value="1"/>
</dbReference>
<dbReference type="Pfam" id="PF07654">
    <property type="entry name" value="C1-set"/>
    <property type="match status" value="1"/>
</dbReference>
<reference evidence="5" key="1">
    <citation type="submission" date="2023-06" db="EMBL/GenBank/DDBJ databases">
        <title>Male Hemibagrus guttatus genome.</title>
        <authorList>
            <person name="Bian C."/>
        </authorList>
    </citation>
    <scope>NUCLEOTIDE SEQUENCE</scope>
    <source>
        <strain evidence="5">Male_cb2023</strain>
        <tissue evidence="5">Muscle</tissue>
    </source>
</reference>
<accession>A0AAE0QKG0</accession>
<keyword evidence="3" id="KW-0812">Transmembrane</keyword>
<evidence type="ECO:0000256" key="3">
    <source>
        <dbReference type="SAM" id="Phobius"/>
    </source>
</evidence>
<evidence type="ECO:0000256" key="1">
    <source>
        <dbReference type="ARBA" id="ARBA00023157"/>
    </source>
</evidence>
<proteinExistence type="predicted"/>
<keyword evidence="2" id="KW-0393">Immunoglobulin domain</keyword>
<sequence length="190" mass="21398">VTEVFVRRLHRNVSLWYTFGGGTKLSVGRLTQPSVTVLPPSSVELQQEKVTLMCVAYKGFPSDWKLSWKVDGSSWSSGESGSTAVLNADGLYSWSSTLSLHPEQWRNKVVTCEASKDNQPTVVSTVNTEQCSELSPEIRPREGAVARVLSHFRFRRAQIRVRTSCSSRDIVFLWNILSVIFVILWLDFCV</sequence>
<evidence type="ECO:0000259" key="4">
    <source>
        <dbReference type="PROSITE" id="PS50835"/>
    </source>
</evidence>
<keyword evidence="1" id="KW-1015">Disulfide bond</keyword>
<dbReference type="EMBL" id="JAUCMX010000013">
    <property type="protein sequence ID" value="KAK3525634.1"/>
    <property type="molecule type" value="Genomic_DNA"/>
</dbReference>
<dbReference type="InterPro" id="IPR007110">
    <property type="entry name" value="Ig-like_dom"/>
</dbReference>
<evidence type="ECO:0000313" key="5">
    <source>
        <dbReference type="EMBL" id="KAK3525634.1"/>
    </source>
</evidence>
<dbReference type="PANTHER" id="PTHR23411">
    <property type="entry name" value="TAPASIN"/>
    <property type="match status" value="1"/>
</dbReference>
<dbReference type="InterPro" id="IPR050380">
    <property type="entry name" value="Immune_Resp_Modulators"/>
</dbReference>
<dbReference type="FunFam" id="2.60.40.10:FF:000283">
    <property type="entry name" value="Immunoglobulin kappa constant"/>
    <property type="match status" value="1"/>
</dbReference>
<dbReference type="SMART" id="SM00407">
    <property type="entry name" value="IGc1"/>
    <property type="match status" value="1"/>
</dbReference>
<evidence type="ECO:0000256" key="2">
    <source>
        <dbReference type="ARBA" id="ARBA00023319"/>
    </source>
</evidence>
<dbReference type="SUPFAM" id="SSF48726">
    <property type="entry name" value="Immunoglobulin"/>
    <property type="match status" value="1"/>
</dbReference>
<keyword evidence="3" id="KW-1133">Transmembrane helix</keyword>
<feature type="transmembrane region" description="Helical" evidence="3">
    <location>
        <begin position="170"/>
        <end position="188"/>
    </location>
</feature>